<comment type="caution">
    <text evidence="2">The sequence shown here is derived from an EMBL/GenBank/DDBJ whole genome shotgun (WGS) entry which is preliminary data.</text>
</comment>
<feature type="chain" id="PRO_5042934684" evidence="1">
    <location>
        <begin position="17"/>
        <end position="212"/>
    </location>
</feature>
<feature type="signal peptide" evidence="1">
    <location>
        <begin position="1"/>
        <end position="16"/>
    </location>
</feature>
<evidence type="ECO:0000256" key="1">
    <source>
        <dbReference type="SAM" id="SignalP"/>
    </source>
</evidence>
<reference evidence="2 3" key="1">
    <citation type="submission" date="2024-02" db="EMBL/GenBank/DDBJ databases">
        <title>Chromosome-scale genome assembly of the rough periwinkle Littorina saxatilis.</title>
        <authorList>
            <person name="De Jode A."/>
            <person name="Faria R."/>
            <person name="Formenti G."/>
            <person name="Sims Y."/>
            <person name="Smith T.P."/>
            <person name="Tracey A."/>
            <person name="Wood J.M.D."/>
            <person name="Zagrodzka Z.B."/>
            <person name="Johannesson K."/>
            <person name="Butlin R.K."/>
            <person name="Leder E.H."/>
        </authorList>
    </citation>
    <scope>NUCLEOTIDE SEQUENCE [LARGE SCALE GENOMIC DNA]</scope>
    <source>
        <strain evidence="2">Snail1</strain>
        <tissue evidence="2">Muscle</tissue>
    </source>
</reference>
<name>A0AAN9FWA8_9CAEN</name>
<dbReference type="AlphaFoldDB" id="A0AAN9FWA8"/>
<evidence type="ECO:0000313" key="3">
    <source>
        <dbReference type="Proteomes" id="UP001374579"/>
    </source>
</evidence>
<dbReference type="EMBL" id="JBAMIC010004070">
    <property type="protein sequence ID" value="KAK7087721.1"/>
    <property type="molecule type" value="Genomic_DNA"/>
</dbReference>
<sequence length="212" mass="23086">MASWVLLALSVTGVLASDFKADLRTGDSQINGAGISWKSSLTTPTKNLGTCGCHMQGVVKLTFNTSNRTKAEIIFSFDNSKGWTFNVGDSSSNNGYAGDASTQSNDAEVHSINKDFFFYGRDNPAGGSYGLLYRRNGFLRRGDVKVTVEDGLVTAESGSKFIYFHSNKMFQLMGQSDKEGQVNYDVYIGLNRVVSATYRSGTGLCDVEVNWV</sequence>
<dbReference type="Proteomes" id="UP001374579">
    <property type="component" value="Unassembled WGS sequence"/>
</dbReference>
<accession>A0AAN9FWA8</accession>
<keyword evidence="3" id="KW-1185">Reference proteome</keyword>
<gene>
    <name evidence="2" type="ORF">V1264_021734</name>
</gene>
<protein>
    <submittedName>
        <fullName evidence="2">Uncharacterized protein</fullName>
    </submittedName>
</protein>
<keyword evidence="1" id="KW-0732">Signal</keyword>
<organism evidence="2 3">
    <name type="scientific">Littorina saxatilis</name>
    <dbReference type="NCBI Taxonomy" id="31220"/>
    <lineage>
        <taxon>Eukaryota</taxon>
        <taxon>Metazoa</taxon>
        <taxon>Spiralia</taxon>
        <taxon>Lophotrochozoa</taxon>
        <taxon>Mollusca</taxon>
        <taxon>Gastropoda</taxon>
        <taxon>Caenogastropoda</taxon>
        <taxon>Littorinimorpha</taxon>
        <taxon>Littorinoidea</taxon>
        <taxon>Littorinidae</taxon>
        <taxon>Littorina</taxon>
    </lineage>
</organism>
<evidence type="ECO:0000313" key="2">
    <source>
        <dbReference type="EMBL" id="KAK7087721.1"/>
    </source>
</evidence>
<proteinExistence type="predicted"/>